<proteinExistence type="predicted"/>
<keyword evidence="1" id="KW-1133">Transmembrane helix</keyword>
<feature type="transmembrane region" description="Helical" evidence="1">
    <location>
        <begin position="108"/>
        <end position="128"/>
    </location>
</feature>
<keyword evidence="1" id="KW-0472">Membrane</keyword>
<dbReference type="RefSeq" id="YP_010781769.1">
    <property type="nucleotide sequence ID" value="NC_075039.1"/>
</dbReference>
<feature type="transmembrane region" description="Helical" evidence="1">
    <location>
        <begin position="84"/>
        <end position="102"/>
    </location>
</feature>
<dbReference type="GeneID" id="80518533"/>
<evidence type="ECO:0000313" key="2">
    <source>
        <dbReference type="EMBL" id="QKU35115.1"/>
    </source>
</evidence>
<reference evidence="2" key="2">
    <citation type="journal article" date="2018" name="Nat. Commun.">
        <title>Tailed giant Tupanvirus possesses the most complete translational apparatus of the known virosphere.</title>
        <authorList>
            <person name="Abrahao J."/>
            <person name="Silva L."/>
            <person name="Silva L.S."/>
            <person name="Khalil J.Y.B."/>
            <person name="Rodrigues R."/>
            <person name="Arantes T."/>
            <person name="Assis F."/>
            <person name="Boratto P."/>
            <person name="Andrade M."/>
            <person name="Kroon E.G."/>
            <person name="Ribeiro B."/>
            <person name="Bergier I."/>
            <person name="Seligmann H."/>
            <person name="Ghigo E."/>
            <person name="Colson P."/>
            <person name="Levasseur A."/>
            <person name="Kroemer G."/>
            <person name="Raoult D."/>
            <person name="La Scola B."/>
        </authorList>
    </citation>
    <scope>NUCLEOTIDE SEQUENCE [LARGE SCALE GENOMIC DNA]</scope>
    <source>
        <strain evidence="2">Soda lake</strain>
    </source>
</reference>
<reference evidence="2" key="1">
    <citation type="submission" date="2017-01" db="EMBL/GenBank/DDBJ databases">
        <authorList>
            <person name="Assis F.L."/>
            <person name="Abrahao J.S."/>
            <person name="Silva L."/>
            <person name="Khalil J.B."/>
            <person name="Rodrigues R."/>
            <person name="Silva L.S."/>
            <person name="Arantes T."/>
            <person name="Boratto P."/>
            <person name="Andrade M."/>
            <person name="Kroon E.G."/>
            <person name="Ribeiro B."/>
            <person name="Bergier I."/>
            <person name="Seligmann H."/>
            <person name="Ghigo E."/>
            <person name="Colson P."/>
            <person name="Levasseur A."/>
            <person name="Raoult D."/>
            <person name="Scola B.L."/>
        </authorList>
    </citation>
    <scope>NUCLEOTIDE SEQUENCE</scope>
    <source>
        <strain evidence="2">Soda lake</strain>
    </source>
</reference>
<accession>A0A6N1NKG7</accession>
<protein>
    <submittedName>
        <fullName evidence="2">Uncharacterized protein</fullName>
    </submittedName>
</protein>
<dbReference type="EMBL" id="KY523104">
    <property type="protein sequence ID" value="QKU35115.1"/>
    <property type="molecule type" value="Genomic_DNA"/>
</dbReference>
<evidence type="ECO:0000256" key="1">
    <source>
        <dbReference type="SAM" id="Phobius"/>
    </source>
</evidence>
<feature type="transmembrane region" description="Helical" evidence="1">
    <location>
        <begin position="26"/>
        <end position="48"/>
    </location>
</feature>
<sequence length="276" mass="32680">MSFSKPHFIFPYYDYPYTFKDKFSYYGNKMICTGMSIFGVSLYARFLWKQPYLTDKQIATKKSNELLEFLNVSNKKRNWHLKGIFANIIITMPGLYYFQKYWSIPNTYLLYVAVGAGIFLLNNVYGVLAHSYNNIRFKTQLNVINHGVNIARAIKAVANEFKSIQIENEESFDKLSIDNLIYEQLAAKKVLWNMFDYIDEDTQQSIYVVSNGYYENLVFLFDIDLTAKDFIKELNNLSTGQIDYLHLNPQEAQRLQNEFIRNRLYSNLVYKYYLRK</sequence>
<keyword evidence="1" id="KW-0812">Transmembrane</keyword>
<dbReference type="KEGG" id="vg:80518533"/>
<organism evidence="2">
    <name type="scientific">Tupanvirus soda lake</name>
    <dbReference type="NCBI Taxonomy" id="2126985"/>
    <lineage>
        <taxon>Viruses</taxon>
        <taxon>Varidnaviria</taxon>
        <taxon>Bamfordvirae</taxon>
        <taxon>Nucleocytoviricota</taxon>
        <taxon>Megaviricetes</taxon>
        <taxon>Imitervirales</taxon>
        <taxon>Mimiviridae</taxon>
        <taxon>Megamimivirinae</taxon>
        <taxon>Tupanvirus</taxon>
        <taxon>Tupanvirus salinum</taxon>
    </lineage>
</organism>
<name>A0A6N1NKG7_9VIRU</name>